<dbReference type="PANTHER" id="PTHR43788:SF16">
    <property type="entry name" value="HELICASE WITH ZINC FINGER 2"/>
    <property type="match status" value="1"/>
</dbReference>
<evidence type="ECO:0000256" key="1">
    <source>
        <dbReference type="ARBA" id="ARBA00007913"/>
    </source>
</evidence>
<evidence type="ECO:0000256" key="2">
    <source>
        <dbReference type="ARBA" id="ARBA00022741"/>
    </source>
</evidence>
<gene>
    <name evidence="8" type="ORF">TWF718_005727</name>
</gene>
<keyword evidence="3" id="KW-0378">Hydrolase</keyword>
<dbReference type="AlphaFoldDB" id="A0AAN8RP47"/>
<dbReference type="InterPro" id="IPR047187">
    <property type="entry name" value="SF1_C_Upf1"/>
</dbReference>
<dbReference type="GO" id="GO:0005524">
    <property type="term" value="F:ATP binding"/>
    <property type="evidence" value="ECO:0007669"/>
    <property type="project" value="UniProtKB-KW"/>
</dbReference>
<evidence type="ECO:0000259" key="7">
    <source>
        <dbReference type="Pfam" id="PF13087"/>
    </source>
</evidence>
<comment type="similarity">
    <text evidence="1">Belongs to the DNA2/NAM7 helicase family.</text>
</comment>
<keyword evidence="2" id="KW-0547">Nucleotide-binding</keyword>
<keyword evidence="4" id="KW-0347">Helicase</keyword>
<comment type="caution">
    <text evidence="8">The sequence shown here is derived from an EMBL/GenBank/DDBJ whole genome shotgun (WGS) entry which is preliminary data.</text>
</comment>
<evidence type="ECO:0000313" key="9">
    <source>
        <dbReference type="Proteomes" id="UP001313282"/>
    </source>
</evidence>
<organism evidence="8 9">
    <name type="scientific">Orbilia javanica</name>
    <dbReference type="NCBI Taxonomy" id="47235"/>
    <lineage>
        <taxon>Eukaryota</taxon>
        <taxon>Fungi</taxon>
        <taxon>Dikarya</taxon>
        <taxon>Ascomycota</taxon>
        <taxon>Pezizomycotina</taxon>
        <taxon>Orbiliomycetes</taxon>
        <taxon>Orbiliales</taxon>
        <taxon>Orbiliaceae</taxon>
        <taxon>Orbilia</taxon>
    </lineage>
</organism>
<evidence type="ECO:0000256" key="3">
    <source>
        <dbReference type="ARBA" id="ARBA00022801"/>
    </source>
</evidence>
<dbReference type="CDD" id="cd18808">
    <property type="entry name" value="SF1_C_Upf1"/>
    <property type="match status" value="1"/>
</dbReference>
<dbReference type="InterPro" id="IPR027417">
    <property type="entry name" value="P-loop_NTPase"/>
</dbReference>
<evidence type="ECO:0000313" key="8">
    <source>
        <dbReference type="EMBL" id="KAK6347907.1"/>
    </source>
</evidence>
<dbReference type="EMBL" id="JAVHNR010000003">
    <property type="protein sequence ID" value="KAK6347907.1"/>
    <property type="molecule type" value="Genomic_DNA"/>
</dbReference>
<reference evidence="8 9" key="1">
    <citation type="submission" date="2019-10" db="EMBL/GenBank/DDBJ databases">
        <authorList>
            <person name="Palmer J.M."/>
        </authorList>
    </citation>
    <scope>NUCLEOTIDE SEQUENCE [LARGE SCALE GENOMIC DNA]</scope>
    <source>
        <strain evidence="8 9">TWF718</strain>
    </source>
</reference>
<dbReference type="InterPro" id="IPR041679">
    <property type="entry name" value="DNA2/NAM7-like_C"/>
</dbReference>
<sequence length="992" mass="110854">MSTSKGSQGQTASLAPITPVRRESSLSDARFQVYAAFLIDERDNRRVQILNPDIFDKPAPRLRFSVTFAGWAQATLYIPVTYRNGDSTEEKLISCEWTSGDNAVSCTGQATEGYGKNSQGERLKAIRLFIRYRGVVMGGPGPKTWVGALHQHQMFQCINSDSREKAGSISQIEIVIGPISKMELIQKISSKFPYRFGYLNQPPRGRFRNAADFRAGYRDIVKDNYDNHKMVLETVYSRLGAMAGSLTALSTTSTSSGAAKPQTYRIQLKVSSHSPQRVCTEKQWQLQAGTKARVCWGKTERKATVTPADMILMQEDQSLVFSGILVLYMHEVPRANEIFQLKPSPDKTTYIREKTTLKVIANILEKKRKASATAHGILATAVLGESMKTADGNTGHGKFIHEKLQEGKLRKALGDGRKLDDSQFSAALLGLIWRFSLIQGPPGTGKTEMAIAMIIAYFVARIEGAPIRPSIRPRVLITAPSNAAVDVLARRLYQALGDHPSQHIRALRNRMVRYAGTSQLGDVEVVVNESKDARKAREKRAMNILRRAEELIEDETDSDDSDSSTRNIEHVIGRQQPPYIKTSEYCGTAKDVLADLRSGLTAHIQLERTSSKEYPDDISIITHRKIKLHHLGEDKIQRYNELESRCLAGVSTKEDIQEYAELCISLDAAIMSQMCIVLCTNAGSMAPSVRFCYNADFHVGDESGQSADPTTLMPIVSMHRTLQQSCWIGDHKQLNPICLYSIVPLSTSTFGRLSDMLNSELWVPNIMLENNYRSVKSIVDYFSRFQYNGKVKATRQELAGQDPLNNHFRRLFGTAKSRLWVDTQGEEDQLPTGSYQNLENSKACGIIVSLLEEMGHQPEEIAVIIPYRGQIGPVRKQIQHYCSSMSQVHVGTVDTFQGSERRIIIVDLVRSHVGKDPSGDLQVGFLTDPHRFNVVVSRPRDKLIFVGNQKTFDRRFFKGKQGCDFLQGMVALCRQEGVIIPLSVVTDAYNEI</sequence>
<feature type="domain" description="DNA2/NAM7 helicase-like C-terminal" evidence="7">
    <location>
        <begin position="746"/>
        <end position="950"/>
    </location>
</feature>
<dbReference type="Gene3D" id="3.40.50.300">
    <property type="entry name" value="P-loop containing nucleotide triphosphate hydrolases"/>
    <property type="match status" value="2"/>
</dbReference>
<dbReference type="Pfam" id="PF13087">
    <property type="entry name" value="AAA_12"/>
    <property type="match status" value="1"/>
</dbReference>
<dbReference type="GO" id="GO:0043139">
    <property type="term" value="F:5'-3' DNA helicase activity"/>
    <property type="evidence" value="ECO:0007669"/>
    <property type="project" value="TreeGrafter"/>
</dbReference>
<evidence type="ECO:0000256" key="4">
    <source>
        <dbReference type="ARBA" id="ARBA00022806"/>
    </source>
</evidence>
<dbReference type="GO" id="GO:0016787">
    <property type="term" value="F:hydrolase activity"/>
    <property type="evidence" value="ECO:0007669"/>
    <property type="project" value="UniProtKB-KW"/>
</dbReference>
<dbReference type="Proteomes" id="UP001313282">
    <property type="component" value="Unassembled WGS sequence"/>
</dbReference>
<dbReference type="InterPro" id="IPR050534">
    <property type="entry name" value="Coronavir_polyprotein_1ab"/>
</dbReference>
<dbReference type="SUPFAM" id="SSF52540">
    <property type="entry name" value="P-loop containing nucleoside triphosphate hydrolases"/>
    <property type="match status" value="1"/>
</dbReference>
<keyword evidence="5" id="KW-0067">ATP-binding</keyword>
<name>A0AAN8RP47_9PEZI</name>
<dbReference type="InterPro" id="IPR041677">
    <property type="entry name" value="DNA2/NAM7_AAA_11"/>
</dbReference>
<dbReference type="PANTHER" id="PTHR43788">
    <property type="entry name" value="DNA2/NAM7 HELICASE FAMILY MEMBER"/>
    <property type="match status" value="1"/>
</dbReference>
<protein>
    <submittedName>
        <fullName evidence="8">Uncharacterized protein</fullName>
    </submittedName>
</protein>
<evidence type="ECO:0000256" key="5">
    <source>
        <dbReference type="ARBA" id="ARBA00022840"/>
    </source>
</evidence>
<feature type="domain" description="DNA2/NAM7 helicase helicase" evidence="6">
    <location>
        <begin position="419"/>
        <end position="739"/>
    </location>
</feature>
<proteinExistence type="inferred from homology"/>
<dbReference type="Pfam" id="PF13086">
    <property type="entry name" value="AAA_11"/>
    <property type="match status" value="1"/>
</dbReference>
<evidence type="ECO:0000259" key="6">
    <source>
        <dbReference type="Pfam" id="PF13086"/>
    </source>
</evidence>
<accession>A0AAN8RP47</accession>
<keyword evidence="9" id="KW-1185">Reference proteome</keyword>